<dbReference type="EMBL" id="ABCS01000025">
    <property type="protein sequence ID" value="EDM78861.1"/>
    <property type="molecule type" value="Genomic_DNA"/>
</dbReference>
<protein>
    <recommendedName>
        <fullName evidence="7">Tetratricopeptide repeat protein</fullName>
    </recommendedName>
</protein>
<evidence type="ECO:0000256" key="2">
    <source>
        <dbReference type="SAM" id="MobiDB-lite"/>
    </source>
</evidence>
<dbReference type="PROSITE" id="PS50005">
    <property type="entry name" value="TPR"/>
    <property type="match status" value="1"/>
</dbReference>
<evidence type="ECO:0000313" key="6">
    <source>
        <dbReference type="Proteomes" id="UP000005801"/>
    </source>
</evidence>
<reference evidence="5 6" key="1">
    <citation type="submission" date="2007-06" db="EMBL/GenBank/DDBJ databases">
        <authorList>
            <person name="Shimkets L."/>
            <person name="Ferriera S."/>
            <person name="Johnson J."/>
            <person name="Kravitz S."/>
            <person name="Beeson K."/>
            <person name="Sutton G."/>
            <person name="Rogers Y.-H."/>
            <person name="Friedman R."/>
            <person name="Frazier M."/>
            <person name="Venter J.C."/>
        </authorList>
    </citation>
    <scope>NUCLEOTIDE SEQUENCE [LARGE SCALE GENOMIC DNA]</scope>
    <source>
        <strain evidence="5 6">SIR-1</strain>
    </source>
</reference>
<organism evidence="5 6">
    <name type="scientific">Plesiocystis pacifica SIR-1</name>
    <dbReference type="NCBI Taxonomy" id="391625"/>
    <lineage>
        <taxon>Bacteria</taxon>
        <taxon>Pseudomonadati</taxon>
        <taxon>Myxococcota</taxon>
        <taxon>Polyangia</taxon>
        <taxon>Nannocystales</taxon>
        <taxon>Nannocystaceae</taxon>
        <taxon>Plesiocystis</taxon>
    </lineage>
</organism>
<dbReference type="AlphaFoldDB" id="A6G5B8"/>
<keyword evidence="3" id="KW-1133">Transmembrane helix</keyword>
<evidence type="ECO:0008006" key="7">
    <source>
        <dbReference type="Google" id="ProtNLM"/>
    </source>
</evidence>
<feature type="repeat" description="TPR" evidence="1">
    <location>
        <begin position="46"/>
        <end position="79"/>
    </location>
</feature>
<accession>A6G5B8</accession>
<dbReference type="SUPFAM" id="SSF48452">
    <property type="entry name" value="TPR-like"/>
    <property type="match status" value="1"/>
</dbReference>
<name>A6G5B8_9BACT</name>
<sequence length="283" mass="29261">MPDMFHASRARFVLALCTATVVGAPTAHASLAIQPAESGAAPAGEAHRFTERAVADFEAGRYEQAVENFERAYALDGNVNNLFNIGRVYEEAGDLPAAIDYYTRFLEQPGVSLEYREATLERLEVLERTLAATRKNEGDDAAAEGARAGATEPPPPAVEGEDDPPPPIDDAAQARARKQRVAGWAVLGVGGVALVAGGAIAGVTASTASALADETDPSARADLILRGQSLAPAADALLISGGTLALVGLVVALTAKPERSAKATALAPTMLRRGAGLSFATNF</sequence>
<keyword evidence="3" id="KW-0472">Membrane</keyword>
<keyword evidence="4" id="KW-0732">Signal</keyword>
<dbReference type="Gene3D" id="1.25.40.10">
    <property type="entry name" value="Tetratricopeptide repeat domain"/>
    <property type="match status" value="1"/>
</dbReference>
<evidence type="ECO:0000313" key="5">
    <source>
        <dbReference type="EMBL" id="EDM78861.1"/>
    </source>
</evidence>
<dbReference type="Proteomes" id="UP000005801">
    <property type="component" value="Unassembled WGS sequence"/>
</dbReference>
<keyword evidence="3" id="KW-0812">Transmembrane</keyword>
<proteinExistence type="predicted"/>
<keyword evidence="1" id="KW-0802">TPR repeat</keyword>
<evidence type="ECO:0000256" key="4">
    <source>
        <dbReference type="SAM" id="SignalP"/>
    </source>
</evidence>
<dbReference type="InterPro" id="IPR019734">
    <property type="entry name" value="TPR_rpt"/>
</dbReference>
<gene>
    <name evidence="5" type="ORF">PPSIR1_03293</name>
</gene>
<comment type="caution">
    <text evidence="5">The sequence shown here is derived from an EMBL/GenBank/DDBJ whole genome shotgun (WGS) entry which is preliminary data.</text>
</comment>
<feature type="chain" id="PRO_5002697413" description="Tetratricopeptide repeat protein" evidence="4">
    <location>
        <begin position="30"/>
        <end position="283"/>
    </location>
</feature>
<feature type="transmembrane region" description="Helical" evidence="3">
    <location>
        <begin position="236"/>
        <end position="255"/>
    </location>
</feature>
<feature type="signal peptide" evidence="4">
    <location>
        <begin position="1"/>
        <end position="29"/>
    </location>
</feature>
<dbReference type="STRING" id="391625.PPSIR1_03293"/>
<evidence type="ECO:0000256" key="3">
    <source>
        <dbReference type="SAM" id="Phobius"/>
    </source>
</evidence>
<dbReference type="InterPro" id="IPR011990">
    <property type="entry name" value="TPR-like_helical_dom_sf"/>
</dbReference>
<keyword evidence="6" id="KW-1185">Reference proteome</keyword>
<dbReference type="Pfam" id="PF13176">
    <property type="entry name" value="TPR_7"/>
    <property type="match status" value="1"/>
</dbReference>
<evidence type="ECO:0000256" key="1">
    <source>
        <dbReference type="PROSITE-ProRule" id="PRU00339"/>
    </source>
</evidence>
<feature type="region of interest" description="Disordered" evidence="2">
    <location>
        <begin position="134"/>
        <end position="174"/>
    </location>
</feature>